<dbReference type="AlphaFoldDB" id="A0A127JSJ4"/>
<dbReference type="PROSITE" id="PS51257">
    <property type="entry name" value="PROKAR_LIPOPROTEIN"/>
    <property type="match status" value="1"/>
</dbReference>
<dbReference type="RefSeq" id="WP_061498143.1">
    <property type="nucleotide sequence ID" value="NZ_CP010951.1"/>
</dbReference>
<dbReference type="OrthoDB" id="9154310at2"/>
<dbReference type="EMBL" id="CP010951">
    <property type="protein sequence ID" value="AMO22968.1"/>
    <property type="molecule type" value="Genomic_DNA"/>
</dbReference>
<dbReference type="Proteomes" id="UP000070433">
    <property type="component" value="Chromosome"/>
</dbReference>
<sequence>MPRPYPALALLAVAACTPTFNWREVSVAPTPLKAVLPCKPDKAERRLEITPGREVVVHALGCEAGHATFVVLYAELPQAGELGETLARWKGANLAASKAKAQSETPFQPAGALGLPQSVQVRAEGQRSDGSVVQSQSAYFARGTQAFQAVIYAPRITAEMSEPFFAGLRFE</sequence>
<organism evidence="1 2">
    <name type="scientific">Ramlibacter tataouinensis</name>
    <dbReference type="NCBI Taxonomy" id="94132"/>
    <lineage>
        <taxon>Bacteria</taxon>
        <taxon>Pseudomonadati</taxon>
        <taxon>Pseudomonadota</taxon>
        <taxon>Betaproteobacteria</taxon>
        <taxon>Burkholderiales</taxon>
        <taxon>Comamonadaceae</taxon>
        <taxon>Ramlibacter</taxon>
    </lineage>
</organism>
<protein>
    <submittedName>
        <fullName evidence="1">Uncharacterized protein</fullName>
    </submittedName>
</protein>
<proteinExistence type="predicted"/>
<gene>
    <name evidence="1" type="ORF">UC35_08795</name>
</gene>
<evidence type="ECO:0000313" key="2">
    <source>
        <dbReference type="Proteomes" id="UP000070433"/>
    </source>
</evidence>
<evidence type="ECO:0000313" key="1">
    <source>
        <dbReference type="EMBL" id="AMO22968.1"/>
    </source>
</evidence>
<reference evidence="1 2" key="1">
    <citation type="journal article" date="2014" name="Int. J. Syst. Evol. Microbiol.">
        <title>Ramlibacter solisilvae sp. nov., isolated from forest soil, and emended description of the genus Ramlibacter.</title>
        <authorList>
            <person name="Lee H.J."/>
            <person name="Lee S.H."/>
            <person name="Lee S.S."/>
            <person name="Lee J.S."/>
            <person name="Kim Y."/>
            <person name="Kim S.C."/>
            <person name="Jeon C.O."/>
        </authorList>
    </citation>
    <scope>NUCLEOTIDE SEQUENCE [LARGE SCALE GENOMIC DNA]</scope>
    <source>
        <strain evidence="1 2">5-10</strain>
    </source>
</reference>
<name>A0A127JSJ4_9BURK</name>
<accession>A0A127JSJ4</accession>
<dbReference type="PATRIC" id="fig|94132.3.peg.1791"/>
<keyword evidence="2" id="KW-1185">Reference proteome</keyword>